<organism evidence="1">
    <name type="scientific">Anguilla anguilla</name>
    <name type="common">European freshwater eel</name>
    <name type="synonym">Muraena anguilla</name>
    <dbReference type="NCBI Taxonomy" id="7936"/>
    <lineage>
        <taxon>Eukaryota</taxon>
        <taxon>Metazoa</taxon>
        <taxon>Chordata</taxon>
        <taxon>Craniata</taxon>
        <taxon>Vertebrata</taxon>
        <taxon>Euteleostomi</taxon>
        <taxon>Actinopterygii</taxon>
        <taxon>Neopterygii</taxon>
        <taxon>Teleostei</taxon>
        <taxon>Anguilliformes</taxon>
        <taxon>Anguillidae</taxon>
        <taxon>Anguilla</taxon>
    </lineage>
</organism>
<reference evidence="1" key="1">
    <citation type="submission" date="2014-11" db="EMBL/GenBank/DDBJ databases">
        <authorList>
            <person name="Amaro Gonzalez C."/>
        </authorList>
    </citation>
    <scope>NUCLEOTIDE SEQUENCE</scope>
</reference>
<accession>A0A0E9PKP6</accession>
<evidence type="ECO:0000313" key="1">
    <source>
        <dbReference type="EMBL" id="JAH05221.1"/>
    </source>
</evidence>
<reference evidence="1" key="2">
    <citation type="journal article" date="2015" name="Fish Shellfish Immunol.">
        <title>Early steps in the European eel (Anguilla anguilla)-Vibrio vulnificus interaction in the gills: Role of the RtxA13 toxin.</title>
        <authorList>
            <person name="Callol A."/>
            <person name="Pajuelo D."/>
            <person name="Ebbesson L."/>
            <person name="Teles M."/>
            <person name="MacKenzie S."/>
            <person name="Amaro C."/>
        </authorList>
    </citation>
    <scope>NUCLEOTIDE SEQUENCE</scope>
</reference>
<dbReference type="EMBL" id="GBXM01103356">
    <property type="protein sequence ID" value="JAH05221.1"/>
    <property type="molecule type" value="Transcribed_RNA"/>
</dbReference>
<protein>
    <submittedName>
        <fullName evidence="1">Uncharacterized protein</fullName>
    </submittedName>
</protein>
<dbReference type="AlphaFoldDB" id="A0A0E9PKP6"/>
<name>A0A0E9PKP6_ANGAN</name>
<sequence>MRNCSCNRDRLPPAAAAAGNYSLLTAENADHGSTRSLLFGGFELQ</sequence>
<proteinExistence type="predicted"/>